<feature type="transmembrane region" description="Helical" evidence="8">
    <location>
        <begin position="158"/>
        <end position="179"/>
    </location>
</feature>
<evidence type="ECO:0000256" key="8">
    <source>
        <dbReference type="RuleBase" id="RU363032"/>
    </source>
</evidence>
<dbReference type="Gene3D" id="1.10.3720.10">
    <property type="entry name" value="MetI-like"/>
    <property type="match status" value="1"/>
</dbReference>
<feature type="transmembrane region" description="Helical" evidence="8">
    <location>
        <begin position="135"/>
        <end position="152"/>
    </location>
</feature>
<dbReference type="Proteomes" id="UP000265750">
    <property type="component" value="Unassembled WGS sequence"/>
</dbReference>
<keyword evidence="11" id="KW-1185">Reference proteome</keyword>
<dbReference type="PROSITE" id="PS50928">
    <property type="entry name" value="ABC_TM1"/>
    <property type="match status" value="1"/>
</dbReference>
<gene>
    <name evidence="10" type="ORF">D3218_00090</name>
</gene>
<keyword evidence="7 8" id="KW-0472">Membrane</keyword>
<evidence type="ECO:0000256" key="2">
    <source>
        <dbReference type="ARBA" id="ARBA00010072"/>
    </source>
</evidence>
<evidence type="ECO:0000313" key="10">
    <source>
        <dbReference type="EMBL" id="RIY03218.1"/>
    </source>
</evidence>
<dbReference type="AlphaFoldDB" id="A0A3A1WMU7"/>
<dbReference type="EMBL" id="QYRN01000001">
    <property type="protein sequence ID" value="RIY03218.1"/>
    <property type="molecule type" value="Genomic_DNA"/>
</dbReference>
<feature type="transmembrane region" description="Helical" evidence="8">
    <location>
        <begin position="361"/>
        <end position="381"/>
    </location>
</feature>
<feature type="transmembrane region" description="Helical" evidence="8">
    <location>
        <begin position="468"/>
        <end position="489"/>
    </location>
</feature>
<evidence type="ECO:0000256" key="3">
    <source>
        <dbReference type="ARBA" id="ARBA00022448"/>
    </source>
</evidence>
<dbReference type="CDD" id="cd06261">
    <property type="entry name" value="TM_PBP2"/>
    <property type="match status" value="1"/>
</dbReference>
<feature type="domain" description="ABC transmembrane type-1" evidence="9">
    <location>
        <begin position="290"/>
        <end position="481"/>
    </location>
</feature>
<evidence type="ECO:0000256" key="5">
    <source>
        <dbReference type="ARBA" id="ARBA00022692"/>
    </source>
</evidence>
<evidence type="ECO:0000256" key="6">
    <source>
        <dbReference type="ARBA" id="ARBA00022989"/>
    </source>
</evidence>
<keyword evidence="6 8" id="KW-1133">Transmembrane helix</keyword>
<dbReference type="NCBIfam" id="TIGR01726">
    <property type="entry name" value="HEQRo_perm_3TM"/>
    <property type="match status" value="1"/>
</dbReference>
<proteinExistence type="inferred from homology"/>
<feature type="transmembrane region" description="Helical" evidence="8">
    <location>
        <begin position="409"/>
        <end position="431"/>
    </location>
</feature>
<feature type="transmembrane region" description="Helical" evidence="8">
    <location>
        <begin position="254"/>
        <end position="274"/>
    </location>
</feature>
<reference evidence="11" key="1">
    <citation type="submission" date="2018-09" db="EMBL/GenBank/DDBJ databases">
        <authorList>
            <person name="Tuo L."/>
        </authorList>
    </citation>
    <scope>NUCLEOTIDE SEQUENCE [LARGE SCALE GENOMIC DNA]</scope>
    <source>
        <strain evidence="11">M2BS4Y-1</strain>
    </source>
</reference>
<comment type="subcellular location">
    <subcellularLocation>
        <location evidence="1">Cell inner membrane</location>
        <topology evidence="1">Multi-pass membrane protein</topology>
    </subcellularLocation>
    <subcellularLocation>
        <location evidence="8">Cell membrane</location>
        <topology evidence="8">Multi-pass membrane protein</topology>
    </subcellularLocation>
</comment>
<organism evidence="10 11">
    <name type="scientific">Aureimonas flava</name>
    <dbReference type="NCBI Taxonomy" id="2320271"/>
    <lineage>
        <taxon>Bacteria</taxon>
        <taxon>Pseudomonadati</taxon>
        <taxon>Pseudomonadota</taxon>
        <taxon>Alphaproteobacteria</taxon>
        <taxon>Hyphomicrobiales</taxon>
        <taxon>Aurantimonadaceae</taxon>
        <taxon>Aureimonas</taxon>
    </lineage>
</organism>
<keyword evidence="5 8" id="KW-0812">Transmembrane</keyword>
<dbReference type="RefSeq" id="WP_119537875.1">
    <property type="nucleotide sequence ID" value="NZ_QYRN01000001.1"/>
</dbReference>
<dbReference type="InterPro" id="IPR035906">
    <property type="entry name" value="MetI-like_sf"/>
</dbReference>
<feature type="transmembrane region" description="Helical" evidence="8">
    <location>
        <begin position="227"/>
        <end position="247"/>
    </location>
</feature>
<feature type="transmembrane region" description="Helical" evidence="8">
    <location>
        <begin position="41"/>
        <end position="63"/>
    </location>
</feature>
<dbReference type="SUPFAM" id="SSF161098">
    <property type="entry name" value="MetI-like"/>
    <property type="match status" value="1"/>
</dbReference>
<dbReference type="InterPro" id="IPR010065">
    <property type="entry name" value="AA_ABC_transptr_permease_3TM"/>
</dbReference>
<dbReference type="InterPro" id="IPR043429">
    <property type="entry name" value="ArtM/GltK/GlnP/TcyL/YhdX-like"/>
</dbReference>
<evidence type="ECO:0000313" key="11">
    <source>
        <dbReference type="Proteomes" id="UP000265750"/>
    </source>
</evidence>
<dbReference type="InterPro" id="IPR000515">
    <property type="entry name" value="MetI-like"/>
</dbReference>
<comment type="caution">
    <text evidence="10">The sequence shown here is derived from an EMBL/GenBank/DDBJ whole genome shotgun (WGS) entry which is preliminary data.</text>
</comment>
<feature type="transmembrane region" description="Helical" evidence="8">
    <location>
        <begin position="191"/>
        <end position="212"/>
    </location>
</feature>
<dbReference type="PANTHER" id="PTHR30614">
    <property type="entry name" value="MEMBRANE COMPONENT OF AMINO ACID ABC TRANSPORTER"/>
    <property type="match status" value="1"/>
</dbReference>
<evidence type="ECO:0000256" key="7">
    <source>
        <dbReference type="ARBA" id="ARBA00023136"/>
    </source>
</evidence>
<evidence type="ECO:0000256" key="4">
    <source>
        <dbReference type="ARBA" id="ARBA00022475"/>
    </source>
</evidence>
<evidence type="ECO:0000259" key="9">
    <source>
        <dbReference type="PROSITE" id="PS50928"/>
    </source>
</evidence>
<dbReference type="Pfam" id="PF00528">
    <property type="entry name" value="BPD_transp_1"/>
    <property type="match status" value="1"/>
</dbReference>
<dbReference type="GO" id="GO:0043190">
    <property type="term" value="C:ATP-binding cassette (ABC) transporter complex"/>
    <property type="evidence" value="ECO:0007669"/>
    <property type="project" value="InterPro"/>
</dbReference>
<protein>
    <submittedName>
        <fullName evidence="10">Amino acid ABC transporter permease</fullName>
    </submittedName>
</protein>
<comment type="similarity">
    <text evidence="2">Belongs to the binding-protein-dependent transport system permease family. HisMQ subfamily.</text>
</comment>
<sequence>MEEQVSRFVARGQIEPLPPPASETGVFGTVRKHLFATPFDAVLTIVCGLLVAYVISGLVQWGIVNAVFDGADRTACLSTEGREVGACWAFIGAKFDQFLYGTYPLDQRWRVDLVFFLLVALIVPIAIPKVPFKRLNAALLLLLFPLTALVLLTGGRFAMSGSAIGVVFALAAGATIFLATGRSTTVMRAPLMRIALWLAVAAFLVSFLSFYVNSGRTLFLSFRFDTLSLVAFFAALASSVLAVIATVRTAEAGASLVGIFLPTVAALAFVLILTSNFGLQFVPTNLWGGLLITLVVALTGITASLPLGILLALGRMSKMPAVRLLCVVFIEFWRGVPLITVLFMANFMLPLFLPSGVSFNQLLRVLVGVSLFAAAYMAEVIRGGLQAIPKGQYEGADAMALTYWQKMRMIILPQALTLVIPGIVNTFIGLFKDTSLVYIIGLADLLGTIRRGFGDPIWITPSTPATGLVFGAFCFWVFCFGMSRYSLFIERRLSRGHKR</sequence>
<feature type="transmembrane region" description="Helical" evidence="8">
    <location>
        <begin position="324"/>
        <end position="349"/>
    </location>
</feature>
<accession>A0A3A1WMU7</accession>
<feature type="transmembrane region" description="Helical" evidence="8">
    <location>
        <begin position="109"/>
        <end position="128"/>
    </location>
</feature>
<dbReference type="GO" id="GO:0022857">
    <property type="term" value="F:transmembrane transporter activity"/>
    <property type="evidence" value="ECO:0007669"/>
    <property type="project" value="InterPro"/>
</dbReference>
<dbReference type="OrthoDB" id="9771188at2"/>
<dbReference type="PANTHER" id="PTHR30614:SF41">
    <property type="entry name" value="INNER MEMBRANE AMINO-ACID ABC TRANSPORTER PERMEASE PROTEIN YHDY"/>
    <property type="match status" value="1"/>
</dbReference>
<evidence type="ECO:0000256" key="1">
    <source>
        <dbReference type="ARBA" id="ARBA00004429"/>
    </source>
</evidence>
<dbReference type="GO" id="GO:0006865">
    <property type="term" value="P:amino acid transport"/>
    <property type="evidence" value="ECO:0007669"/>
    <property type="project" value="TreeGrafter"/>
</dbReference>
<feature type="transmembrane region" description="Helical" evidence="8">
    <location>
        <begin position="286"/>
        <end position="312"/>
    </location>
</feature>
<name>A0A3A1WMU7_9HYPH</name>
<keyword evidence="3 8" id="KW-0813">Transport</keyword>
<keyword evidence="4" id="KW-1003">Cell membrane</keyword>